<organism evidence="5">
    <name type="scientific">Chlamydomonas leiostraca</name>
    <dbReference type="NCBI Taxonomy" id="1034604"/>
    <lineage>
        <taxon>Eukaryota</taxon>
        <taxon>Viridiplantae</taxon>
        <taxon>Chlorophyta</taxon>
        <taxon>core chlorophytes</taxon>
        <taxon>Chlorophyceae</taxon>
        <taxon>CS clade</taxon>
        <taxon>Chlamydomonadales</taxon>
        <taxon>Chlamydomonadaceae</taxon>
        <taxon>Chlamydomonas</taxon>
    </lineage>
</organism>
<proteinExistence type="predicted"/>
<gene>
    <name evidence="5" type="ORF">CLEI1391_LOCUS15294</name>
</gene>
<feature type="domain" description="Protein kinase" evidence="4">
    <location>
        <begin position="17"/>
        <end position="288"/>
    </location>
</feature>
<dbReference type="AlphaFoldDB" id="A0A7S0WYC6"/>
<dbReference type="GO" id="GO:0035556">
    <property type="term" value="P:intracellular signal transduction"/>
    <property type="evidence" value="ECO:0007669"/>
    <property type="project" value="TreeGrafter"/>
</dbReference>
<dbReference type="SUPFAM" id="SSF56112">
    <property type="entry name" value="Protein kinase-like (PK-like)"/>
    <property type="match status" value="1"/>
</dbReference>
<dbReference type="EMBL" id="HBFB01027372">
    <property type="protein sequence ID" value="CAD8690905.1"/>
    <property type="molecule type" value="Transcribed_RNA"/>
</dbReference>
<dbReference type="PANTHER" id="PTHR24346:SF92">
    <property type="entry name" value="SNF1-RELATED PROTEIN KINASE 2.6"/>
    <property type="match status" value="1"/>
</dbReference>
<evidence type="ECO:0000259" key="4">
    <source>
        <dbReference type="PROSITE" id="PS50011"/>
    </source>
</evidence>
<sequence length="377" mass="42195">MPVPQPAVNPLANNPKYERIQDLSSGSFGFVQLARNKQTGEQVAIKFIERGDRVNKYVEAEILNHRALRHPHVVEFKEAFITPDFICIAMEYAAGGNLFNYVSKAVRLKEPAARWFFQQLVIGLDYCHRKGVVNRDIKLENTLLQMVPGLPLPLLKICDFGYSKEYFASAPRSKVGTLAYMAPEVIRSTGNYDGKLADIWSCGVMLYVMLFGQYPFENPAAPAAGAAAAAMPPQARVQLMMQRILGMQWAMPADVPISPECRDLLSRLLVAEPSRRLNMDQIAQHPWFLQNLPPDALTMNVNFLTNADYSMVQSEAEIKAILAQARVPGPSKHNFGAMEGQGDDFGDAIDEAIDNELEQRESLVAPHHHPQQQPHRR</sequence>
<evidence type="ECO:0000313" key="5">
    <source>
        <dbReference type="EMBL" id="CAD8690905.1"/>
    </source>
</evidence>
<dbReference type="Pfam" id="PF00069">
    <property type="entry name" value="Pkinase"/>
    <property type="match status" value="1"/>
</dbReference>
<dbReference type="FunFam" id="1.10.510.10:FF:000571">
    <property type="entry name" value="Maternal embryonic leucine zipper kinase"/>
    <property type="match status" value="1"/>
</dbReference>
<dbReference type="GO" id="GO:0005737">
    <property type="term" value="C:cytoplasm"/>
    <property type="evidence" value="ECO:0007669"/>
    <property type="project" value="TreeGrafter"/>
</dbReference>
<evidence type="ECO:0000256" key="2">
    <source>
        <dbReference type="ARBA" id="ARBA00022840"/>
    </source>
</evidence>
<protein>
    <recommendedName>
        <fullName evidence="4">Protein kinase domain-containing protein</fullName>
    </recommendedName>
</protein>
<dbReference type="CDD" id="cd14003">
    <property type="entry name" value="STKc_AMPK-like"/>
    <property type="match status" value="1"/>
</dbReference>
<evidence type="ECO:0000256" key="1">
    <source>
        <dbReference type="ARBA" id="ARBA00022741"/>
    </source>
</evidence>
<feature type="region of interest" description="Disordered" evidence="3">
    <location>
        <begin position="341"/>
        <end position="377"/>
    </location>
</feature>
<dbReference type="PROSITE" id="PS50011">
    <property type="entry name" value="PROTEIN_KINASE_DOM"/>
    <property type="match status" value="1"/>
</dbReference>
<dbReference type="SMART" id="SM00220">
    <property type="entry name" value="S_TKc"/>
    <property type="match status" value="1"/>
</dbReference>
<keyword evidence="1" id="KW-0547">Nucleotide-binding</keyword>
<dbReference type="FunFam" id="3.30.200.20:FF:001075">
    <property type="entry name" value="Snf1-like protein kinase"/>
    <property type="match status" value="1"/>
</dbReference>
<evidence type="ECO:0000256" key="3">
    <source>
        <dbReference type="SAM" id="MobiDB-lite"/>
    </source>
</evidence>
<feature type="compositionally biased region" description="Basic residues" evidence="3">
    <location>
        <begin position="366"/>
        <end position="377"/>
    </location>
</feature>
<dbReference type="GO" id="GO:0005524">
    <property type="term" value="F:ATP binding"/>
    <property type="evidence" value="ECO:0007669"/>
    <property type="project" value="UniProtKB-KW"/>
</dbReference>
<accession>A0A7S0WYC6</accession>
<reference evidence="5" key="1">
    <citation type="submission" date="2021-01" db="EMBL/GenBank/DDBJ databases">
        <authorList>
            <person name="Corre E."/>
            <person name="Pelletier E."/>
            <person name="Niang G."/>
            <person name="Scheremetjew M."/>
            <person name="Finn R."/>
            <person name="Kale V."/>
            <person name="Holt S."/>
            <person name="Cochrane G."/>
            <person name="Meng A."/>
            <person name="Brown T."/>
            <person name="Cohen L."/>
        </authorList>
    </citation>
    <scope>NUCLEOTIDE SEQUENCE</scope>
    <source>
        <strain evidence="5">SAG 11-49</strain>
    </source>
</reference>
<feature type="compositionally biased region" description="Acidic residues" evidence="3">
    <location>
        <begin position="341"/>
        <end position="356"/>
    </location>
</feature>
<keyword evidence="2" id="KW-0067">ATP-binding</keyword>
<dbReference type="Gene3D" id="1.10.510.10">
    <property type="entry name" value="Transferase(Phosphotransferase) domain 1"/>
    <property type="match status" value="1"/>
</dbReference>
<name>A0A7S0WYC6_9CHLO</name>
<dbReference type="PANTHER" id="PTHR24346">
    <property type="entry name" value="MAP/MICROTUBULE AFFINITY-REGULATING KINASE"/>
    <property type="match status" value="1"/>
</dbReference>
<dbReference type="InterPro" id="IPR000719">
    <property type="entry name" value="Prot_kinase_dom"/>
</dbReference>
<dbReference type="InterPro" id="IPR011009">
    <property type="entry name" value="Kinase-like_dom_sf"/>
</dbReference>
<dbReference type="GO" id="GO:0004674">
    <property type="term" value="F:protein serine/threonine kinase activity"/>
    <property type="evidence" value="ECO:0007669"/>
    <property type="project" value="TreeGrafter"/>
</dbReference>
<dbReference type="Gene3D" id="3.30.200.20">
    <property type="entry name" value="Phosphorylase Kinase, domain 1"/>
    <property type="match status" value="1"/>
</dbReference>